<dbReference type="EMBL" id="LR901035">
    <property type="protein sequence ID" value="CAD7247630.1"/>
    <property type="molecule type" value="Genomic_DNA"/>
</dbReference>
<evidence type="ECO:0000256" key="4">
    <source>
        <dbReference type="ARBA" id="ARBA00022884"/>
    </source>
</evidence>
<keyword evidence="5 7" id="KW-0648">Protein biosynthesis</keyword>
<evidence type="ECO:0000256" key="6">
    <source>
        <dbReference type="ARBA" id="ARBA00032656"/>
    </source>
</evidence>
<protein>
    <recommendedName>
        <fullName evidence="6">eIF-4F 25 kDa subunit</fullName>
    </recommendedName>
</protein>
<keyword evidence="3" id="KW-0810">Translation regulation</keyword>
<dbReference type="Gene3D" id="3.30.760.10">
    <property type="entry name" value="RNA Cap, Translation Initiation Factor Eif4e"/>
    <property type="match status" value="1"/>
</dbReference>
<dbReference type="AlphaFoldDB" id="A0A7R9A7R3"/>
<comment type="similarity">
    <text evidence="1 7">Belongs to the eukaryotic initiation factor 4E family.</text>
</comment>
<dbReference type="InterPro" id="IPR001040">
    <property type="entry name" value="TIF_eIF_4E"/>
</dbReference>
<keyword evidence="2 7" id="KW-0396">Initiation factor</keyword>
<dbReference type="GO" id="GO:0006417">
    <property type="term" value="P:regulation of translation"/>
    <property type="evidence" value="ECO:0007669"/>
    <property type="project" value="UniProtKB-KW"/>
</dbReference>
<evidence type="ECO:0000256" key="7">
    <source>
        <dbReference type="RuleBase" id="RU004374"/>
    </source>
</evidence>
<dbReference type="Pfam" id="PF01652">
    <property type="entry name" value="IF4E"/>
    <property type="match status" value="1"/>
</dbReference>
<dbReference type="PANTHER" id="PTHR11960:SF8">
    <property type="entry name" value="EUKARYOTIC TRANSLATION INITIATION FACTOR 4E1-RELATED"/>
    <property type="match status" value="1"/>
</dbReference>
<keyword evidence="10" id="KW-1185">Reference proteome</keyword>
<gene>
    <name evidence="9" type="ORF">DSTB1V02_LOCUS7456</name>
</gene>
<dbReference type="SUPFAM" id="SSF55418">
    <property type="entry name" value="eIF4e-like"/>
    <property type="match status" value="1"/>
</dbReference>
<feature type="region of interest" description="Disordered" evidence="8">
    <location>
        <begin position="1"/>
        <end position="25"/>
    </location>
</feature>
<dbReference type="Proteomes" id="UP000677054">
    <property type="component" value="Unassembled WGS sequence"/>
</dbReference>
<dbReference type="PANTHER" id="PTHR11960">
    <property type="entry name" value="EUKARYOTIC TRANSLATION INITIATION FACTOR 4E RELATED"/>
    <property type="match status" value="1"/>
</dbReference>
<dbReference type="EMBL" id="CAJPEV010001518">
    <property type="protein sequence ID" value="CAG0893096.1"/>
    <property type="molecule type" value="Genomic_DNA"/>
</dbReference>
<organism evidence="9">
    <name type="scientific">Darwinula stevensoni</name>
    <dbReference type="NCBI Taxonomy" id="69355"/>
    <lineage>
        <taxon>Eukaryota</taxon>
        <taxon>Metazoa</taxon>
        <taxon>Ecdysozoa</taxon>
        <taxon>Arthropoda</taxon>
        <taxon>Crustacea</taxon>
        <taxon>Oligostraca</taxon>
        <taxon>Ostracoda</taxon>
        <taxon>Podocopa</taxon>
        <taxon>Podocopida</taxon>
        <taxon>Darwinulocopina</taxon>
        <taxon>Darwinuloidea</taxon>
        <taxon>Darwinulidae</taxon>
        <taxon>Darwinula</taxon>
    </lineage>
</organism>
<evidence type="ECO:0000256" key="2">
    <source>
        <dbReference type="ARBA" id="ARBA00022540"/>
    </source>
</evidence>
<evidence type="ECO:0000256" key="8">
    <source>
        <dbReference type="SAM" id="MobiDB-lite"/>
    </source>
</evidence>
<feature type="compositionally biased region" description="Basic and acidic residues" evidence="8">
    <location>
        <begin position="9"/>
        <end position="23"/>
    </location>
</feature>
<dbReference type="InterPro" id="IPR023398">
    <property type="entry name" value="TIF_eIF4e-like"/>
</dbReference>
<proteinExistence type="inferred from homology"/>
<dbReference type="PROSITE" id="PS00813">
    <property type="entry name" value="IF4E"/>
    <property type="match status" value="1"/>
</dbReference>
<evidence type="ECO:0000313" key="10">
    <source>
        <dbReference type="Proteomes" id="UP000677054"/>
    </source>
</evidence>
<evidence type="ECO:0000256" key="3">
    <source>
        <dbReference type="ARBA" id="ARBA00022845"/>
    </source>
</evidence>
<evidence type="ECO:0000256" key="5">
    <source>
        <dbReference type="ARBA" id="ARBA00022917"/>
    </source>
</evidence>
<accession>A0A7R9A7R3</accession>
<dbReference type="OrthoDB" id="590761at2759"/>
<evidence type="ECO:0000256" key="1">
    <source>
        <dbReference type="ARBA" id="ARBA00009860"/>
    </source>
</evidence>
<dbReference type="InterPro" id="IPR019770">
    <property type="entry name" value="TIF_eIF_4E_CS"/>
</dbReference>
<dbReference type="GO" id="GO:0016281">
    <property type="term" value="C:eukaryotic translation initiation factor 4F complex"/>
    <property type="evidence" value="ECO:0007669"/>
    <property type="project" value="TreeGrafter"/>
</dbReference>
<reference evidence="9" key="1">
    <citation type="submission" date="2020-11" db="EMBL/GenBank/DDBJ databases">
        <authorList>
            <person name="Tran Van P."/>
        </authorList>
    </citation>
    <scope>NUCLEOTIDE SEQUENCE</scope>
</reference>
<name>A0A7R9A7R3_9CRUS</name>
<dbReference type="GO" id="GO:0000340">
    <property type="term" value="F:RNA 7-methylguanosine cap binding"/>
    <property type="evidence" value="ECO:0007669"/>
    <property type="project" value="UniProtKB-ARBA"/>
</dbReference>
<sequence>MAADMGDTVEEHRKVGKSSEKAEGAGTDVEVCTPLNDAYIKHPLQNTWTLWFFKNDRTKAWEENQVEITSFATVEDFWALYNYIEVASHLPAGTDYSLFKKGIKPMWEDDRNKKGGRWLLNLNKSQRFADLDNLWLEVLLCLIGEAFEDESEEMCGAVVNIRNKGDKIGVWTATSEKPESVMKIG</sequence>
<dbReference type="GO" id="GO:0003743">
    <property type="term" value="F:translation initiation factor activity"/>
    <property type="evidence" value="ECO:0007669"/>
    <property type="project" value="UniProtKB-KW"/>
</dbReference>
<keyword evidence="4 7" id="KW-0694">RNA-binding</keyword>
<evidence type="ECO:0000313" key="9">
    <source>
        <dbReference type="EMBL" id="CAD7247630.1"/>
    </source>
</evidence>